<dbReference type="PANTHER" id="PTHR14948:SF46">
    <property type="entry name" value="DISPANIN SUBFAMILY A MEMBER 2B-LIKE-RELATED"/>
    <property type="match status" value="1"/>
</dbReference>
<evidence type="ECO:0000256" key="6">
    <source>
        <dbReference type="SAM" id="Phobius"/>
    </source>
</evidence>
<comment type="subcellular location">
    <subcellularLocation>
        <location evidence="1">Membrane</location>
    </subcellularLocation>
</comment>
<keyword evidence="8" id="KW-1185">Reference proteome</keyword>
<protein>
    <recommendedName>
        <fullName evidence="9">Proline-rich transmembrane protein 1</fullName>
    </recommendedName>
</protein>
<keyword evidence="4 6" id="KW-1133">Transmembrane helix</keyword>
<dbReference type="AlphaFoldDB" id="A0A672HDH6"/>
<reference evidence="7" key="1">
    <citation type="submission" date="2019-06" db="EMBL/GenBank/DDBJ databases">
        <authorList>
            <consortium name="Wellcome Sanger Institute Data Sharing"/>
        </authorList>
    </citation>
    <scope>NUCLEOTIDE SEQUENCE [LARGE SCALE GENOMIC DNA]</scope>
</reference>
<dbReference type="FunCoup" id="A0A672HDH6">
    <property type="interactions" value="3"/>
</dbReference>
<dbReference type="Ensembl" id="ENSSFAT00005028303.1">
    <property type="protein sequence ID" value="ENSSFAP00005027261.1"/>
    <property type="gene ID" value="ENSSFAG00005013925.1"/>
</dbReference>
<dbReference type="InterPro" id="IPR051423">
    <property type="entry name" value="CD225/Dispanin"/>
</dbReference>
<comment type="similarity">
    <text evidence="2">Belongs to the CD225/Dispanin family.</text>
</comment>
<feature type="transmembrane region" description="Helical" evidence="6">
    <location>
        <begin position="70"/>
        <end position="88"/>
    </location>
</feature>
<dbReference type="OMA" id="ICNTICC"/>
<evidence type="ECO:0000256" key="1">
    <source>
        <dbReference type="ARBA" id="ARBA00004370"/>
    </source>
</evidence>
<reference evidence="7" key="3">
    <citation type="submission" date="2025-09" db="UniProtKB">
        <authorList>
            <consortium name="Ensembl"/>
        </authorList>
    </citation>
    <scope>IDENTIFICATION</scope>
</reference>
<evidence type="ECO:0000256" key="5">
    <source>
        <dbReference type="ARBA" id="ARBA00023136"/>
    </source>
</evidence>
<keyword evidence="3 6" id="KW-0812">Transmembrane</keyword>
<sequence>MERGMNTMERGQSHDEIPSYCGWSIFTALCCCWPFGLTALIYSNKVDTANASGEFQKAADASSTAKTLNIMGLVCRIILLIVFAYQIYQMQPPPKIQ</sequence>
<name>A0A672HDH6_SALFA</name>
<organism evidence="7 8">
    <name type="scientific">Salarias fasciatus</name>
    <name type="common">Jewelled blenny</name>
    <name type="synonym">Blennius fasciatus</name>
    <dbReference type="NCBI Taxonomy" id="181472"/>
    <lineage>
        <taxon>Eukaryota</taxon>
        <taxon>Metazoa</taxon>
        <taxon>Chordata</taxon>
        <taxon>Craniata</taxon>
        <taxon>Vertebrata</taxon>
        <taxon>Euteleostomi</taxon>
        <taxon>Actinopterygii</taxon>
        <taxon>Neopterygii</taxon>
        <taxon>Teleostei</taxon>
        <taxon>Neoteleostei</taxon>
        <taxon>Acanthomorphata</taxon>
        <taxon>Ovalentaria</taxon>
        <taxon>Blenniimorphae</taxon>
        <taxon>Blenniiformes</taxon>
        <taxon>Blennioidei</taxon>
        <taxon>Blenniidae</taxon>
        <taxon>Salariinae</taxon>
        <taxon>Salarias</taxon>
    </lineage>
</organism>
<dbReference type="GO" id="GO:0016020">
    <property type="term" value="C:membrane"/>
    <property type="evidence" value="ECO:0007669"/>
    <property type="project" value="UniProtKB-SubCell"/>
</dbReference>
<dbReference type="PANTHER" id="PTHR14948">
    <property type="entry name" value="NG5"/>
    <property type="match status" value="1"/>
</dbReference>
<dbReference type="InParanoid" id="A0A672HDH6"/>
<reference evidence="7" key="2">
    <citation type="submission" date="2025-08" db="UniProtKB">
        <authorList>
            <consortium name="Ensembl"/>
        </authorList>
    </citation>
    <scope>IDENTIFICATION</scope>
</reference>
<evidence type="ECO:0000256" key="3">
    <source>
        <dbReference type="ARBA" id="ARBA00022692"/>
    </source>
</evidence>
<feature type="transmembrane region" description="Helical" evidence="6">
    <location>
        <begin position="20"/>
        <end position="42"/>
    </location>
</feature>
<dbReference type="Proteomes" id="UP000472267">
    <property type="component" value="Chromosome 14"/>
</dbReference>
<evidence type="ECO:0008006" key="9">
    <source>
        <dbReference type="Google" id="ProtNLM"/>
    </source>
</evidence>
<dbReference type="Pfam" id="PF04505">
    <property type="entry name" value="CD225"/>
    <property type="match status" value="1"/>
</dbReference>
<accession>A0A672HDH6</accession>
<evidence type="ECO:0000256" key="2">
    <source>
        <dbReference type="ARBA" id="ARBA00006843"/>
    </source>
</evidence>
<dbReference type="InterPro" id="IPR007593">
    <property type="entry name" value="CD225/Dispanin_fam"/>
</dbReference>
<evidence type="ECO:0000313" key="7">
    <source>
        <dbReference type="Ensembl" id="ENSSFAP00005027261.1"/>
    </source>
</evidence>
<evidence type="ECO:0000313" key="8">
    <source>
        <dbReference type="Proteomes" id="UP000472267"/>
    </source>
</evidence>
<evidence type="ECO:0000256" key="4">
    <source>
        <dbReference type="ARBA" id="ARBA00022989"/>
    </source>
</evidence>
<keyword evidence="5 6" id="KW-0472">Membrane</keyword>
<proteinExistence type="inferred from homology"/>